<keyword evidence="8" id="KW-1185">Reference proteome</keyword>
<dbReference type="GO" id="GO:0008299">
    <property type="term" value="P:isoprenoid biosynthetic process"/>
    <property type="evidence" value="ECO:0007669"/>
    <property type="project" value="InterPro"/>
</dbReference>
<reference evidence="7 8" key="1">
    <citation type="submission" date="2020-08" db="EMBL/GenBank/DDBJ databases">
        <title>Cohnella phylogeny.</title>
        <authorList>
            <person name="Dunlap C."/>
        </authorList>
    </citation>
    <scope>NUCLEOTIDE SEQUENCE [LARGE SCALE GENOMIC DNA]</scope>
    <source>
        <strain evidence="7 8">CBP 2801</strain>
    </source>
</reference>
<protein>
    <submittedName>
        <fullName evidence="7">Polyprenyl synthetase family protein</fullName>
    </submittedName>
</protein>
<evidence type="ECO:0000256" key="3">
    <source>
        <dbReference type="ARBA" id="ARBA00022679"/>
    </source>
</evidence>
<dbReference type="PANTHER" id="PTHR12001:SF69">
    <property type="entry name" value="ALL TRANS-POLYPRENYL-DIPHOSPHATE SYNTHASE PDSS1"/>
    <property type="match status" value="1"/>
</dbReference>
<comment type="cofactor">
    <cofactor evidence="1">
        <name>Mg(2+)</name>
        <dbReference type="ChEBI" id="CHEBI:18420"/>
    </cofactor>
</comment>
<dbReference type="PANTHER" id="PTHR12001">
    <property type="entry name" value="GERANYLGERANYL PYROPHOSPHATE SYNTHASE"/>
    <property type="match status" value="1"/>
</dbReference>
<evidence type="ECO:0000256" key="5">
    <source>
        <dbReference type="ARBA" id="ARBA00022842"/>
    </source>
</evidence>
<dbReference type="GO" id="GO:0004659">
    <property type="term" value="F:prenyltransferase activity"/>
    <property type="evidence" value="ECO:0007669"/>
    <property type="project" value="InterPro"/>
</dbReference>
<dbReference type="InterPro" id="IPR008949">
    <property type="entry name" value="Isoprenoid_synthase_dom_sf"/>
</dbReference>
<name>A0A7X0ST95_9BACL</name>
<keyword evidence="5" id="KW-0460">Magnesium</keyword>
<dbReference type="SUPFAM" id="SSF48576">
    <property type="entry name" value="Terpenoid synthases"/>
    <property type="match status" value="1"/>
</dbReference>
<comment type="caution">
    <text evidence="7">The sequence shown here is derived from an EMBL/GenBank/DDBJ whole genome shotgun (WGS) entry which is preliminary data.</text>
</comment>
<dbReference type="InterPro" id="IPR000092">
    <property type="entry name" value="Polyprenyl_synt"/>
</dbReference>
<dbReference type="GO" id="GO:0046872">
    <property type="term" value="F:metal ion binding"/>
    <property type="evidence" value="ECO:0007669"/>
    <property type="project" value="UniProtKB-KW"/>
</dbReference>
<dbReference type="InterPro" id="IPR033965">
    <property type="entry name" value="ComQ"/>
</dbReference>
<comment type="similarity">
    <text evidence="2 6">Belongs to the FPP/GGPP synthase family.</text>
</comment>
<evidence type="ECO:0000313" key="8">
    <source>
        <dbReference type="Proteomes" id="UP000564644"/>
    </source>
</evidence>
<dbReference type="SFLD" id="SFLDS00005">
    <property type="entry name" value="Isoprenoid_Synthase_Type_I"/>
    <property type="match status" value="1"/>
</dbReference>
<evidence type="ECO:0000256" key="6">
    <source>
        <dbReference type="RuleBase" id="RU004466"/>
    </source>
</evidence>
<keyword evidence="4" id="KW-0479">Metal-binding</keyword>
<evidence type="ECO:0000256" key="2">
    <source>
        <dbReference type="ARBA" id="ARBA00006706"/>
    </source>
</evidence>
<keyword evidence="3 6" id="KW-0808">Transferase</keyword>
<dbReference type="Gene3D" id="1.10.600.10">
    <property type="entry name" value="Farnesyl Diphosphate Synthase"/>
    <property type="match status" value="1"/>
</dbReference>
<proteinExistence type="inferred from homology"/>
<dbReference type="Proteomes" id="UP000564644">
    <property type="component" value="Unassembled WGS sequence"/>
</dbReference>
<gene>
    <name evidence="7" type="ORF">H7C18_32725</name>
</gene>
<accession>A0A7X0ST95</accession>
<evidence type="ECO:0000256" key="4">
    <source>
        <dbReference type="ARBA" id="ARBA00022723"/>
    </source>
</evidence>
<dbReference type="EMBL" id="JACJVO010000052">
    <property type="protein sequence ID" value="MBB6735687.1"/>
    <property type="molecule type" value="Genomic_DNA"/>
</dbReference>
<dbReference type="Pfam" id="PF00348">
    <property type="entry name" value="polyprenyl_synt"/>
    <property type="match status" value="1"/>
</dbReference>
<evidence type="ECO:0000313" key="7">
    <source>
        <dbReference type="EMBL" id="MBB6735687.1"/>
    </source>
</evidence>
<organism evidence="7 8">
    <name type="scientific">Cohnella zeiphila</name>
    <dbReference type="NCBI Taxonomy" id="2761120"/>
    <lineage>
        <taxon>Bacteria</taxon>
        <taxon>Bacillati</taxon>
        <taxon>Bacillota</taxon>
        <taxon>Bacilli</taxon>
        <taxon>Bacillales</taxon>
        <taxon>Paenibacillaceae</taxon>
        <taxon>Cohnella</taxon>
    </lineage>
</organism>
<evidence type="ECO:0000256" key="1">
    <source>
        <dbReference type="ARBA" id="ARBA00001946"/>
    </source>
</evidence>
<dbReference type="RefSeq" id="WP_185133338.1">
    <property type="nucleotide sequence ID" value="NZ_JACJVO010000052.1"/>
</dbReference>
<sequence length="307" mass="34314">MNADVIQELHLLVDKYALDGELNRLIKEFVRDKAGEKSVWSELTVCVHRMLGGDSPELMRSAAWTEWFLLLLDIVDDLQDRDNPDKPWMKCDPAVALNAVLAMFAASLGELGGNASIASAVGGLFARSIHGQQMDLVCAVRTEEDYFSMVERKSGSLMQLASFMGYSLVEGLSAETKSALDELAACAGIAAQIENDAADILRYDLKNDLLQKKRTLPVLFLLEDIAEECPVLDDFYAGRISREEFLAHKIEVLDYVRDSGCVEYCEVIQTLYLDRAKELFRSIPTRSPWAERFEETVFRSAAGVEQV</sequence>
<dbReference type="SFLD" id="SFLDG01211">
    <property type="entry name" value="Competence_Regulatory_Protein"/>
    <property type="match status" value="1"/>
</dbReference>
<dbReference type="AlphaFoldDB" id="A0A7X0ST95"/>